<dbReference type="OrthoDB" id="9991467at2759"/>
<name>A0A267H3N8_9PLAT</name>
<dbReference type="InterPro" id="IPR040394">
    <property type="entry name" value="FBX25/32"/>
</dbReference>
<comment type="pathway">
    <text evidence="2">Protein modification; protein ubiquitination.</text>
</comment>
<organism evidence="7 8">
    <name type="scientific">Macrostomum lignano</name>
    <dbReference type="NCBI Taxonomy" id="282301"/>
    <lineage>
        <taxon>Eukaryota</taxon>
        <taxon>Metazoa</taxon>
        <taxon>Spiralia</taxon>
        <taxon>Lophotrochozoa</taxon>
        <taxon>Platyhelminthes</taxon>
        <taxon>Rhabditophora</taxon>
        <taxon>Macrostomorpha</taxon>
        <taxon>Macrostomida</taxon>
        <taxon>Macrostomidae</taxon>
        <taxon>Macrostomum</taxon>
    </lineage>
</organism>
<accession>A0A267H3N8</accession>
<comment type="caution">
    <text evidence="7">The sequence shown here is derived from an EMBL/GenBank/DDBJ whole genome shotgun (WGS) entry which is preliminary data.</text>
</comment>
<sequence length="402" mass="44818">MPFVGLDWRSPGDQWIKTDTGNWEQMRLWRIKMFDHLNESTMRRMIRNSLSASSDSASSRCQAGESHQSIRQPHAFVKRNTTRESLVTTSISDVFARLDMDGGLKDLRRFRYITKIVSLLIANRLHQVSGRAQLLLVQLAKQAAEQALASKMYIGVARQLVEGLRRSLDEHRYEHIGSEELWRRHREALEEMQQLLQAGTDGSSSVASAATAATALDSELDPDAAGASPFAANPFASMPADCIRQVLRRLEDPADIERLAGLDRRLADLASEDHLWKRLVLFHFAGGFGGGIGGTGAAAGRSVSAGPAVTSVDDCNWPSVYRRLFRRYGDSQQFYPVSLHLCPRCSCLFWPNLGHPCNVVSCNSADSQQEQQQQQQDLQAGEATETKPPKLISPEDFVRFFS</sequence>
<evidence type="ECO:0000256" key="4">
    <source>
        <dbReference type="ARBA" id="ARBA00023242"/>
    </source>
</evidence>
<dbReference type="STRING" id="282301.A0A267H3N8"/>
<dbReference type="Proteomes" id="UP000215902">
    <property type="component" value="Unassembled WGS sequence"/>
</dbReference>
<evidence type="ECO:0000313" key="8">
    <source>
        <dbReference type="Proteomes" id="UP000215902"/>
    </source>
</evidence>
<dbReference type="EMBL" id="NIVC01000037">
    <property type="protein sequence ID" value="PAA92898.1"/>
    <property type="molecule type" value="Genomic_DNA"/>
</dbReference>
<dbReference type="GO" id="GO:0016567">
    <property type="term" value="P:protein ubiquitination"/>
    <property type="evidence" value="ECO:0007669"/>
    <property type="project" value="UniProtKB-UniPathway"/>
</dbReference>
<evidence type="ECO:0000256" key="5">
    <source>
        <dbReference type="SAM" id="MobiDB-lite"/>
    </source>
</evidence>
<evidence type="ECO:0000256" key="3">
    <source>
        <dbReference type="ARBA" id="ARBA00022786"/>
    </source>
</evidence>
<feature type="domain" description="F-box" evidence="6">
    <location>
        <begin position="232"/>
        <end position="279"/>
    </location>
</feature>
<gene>
    <name evidence="7" type="ORF">BOX15_Mlig016291g1</name>
</gene>
<keyword evidence="8" id="KW-1185">Reference proteome</keyword>
<dbReference type="GO" id="GO:0005634">
    <property type="term" value="C:nucleus"/>
    <property type="evidence" value="ECO:0007669"/>
    <property type="project" value="UniProtKB-SubCell"/>
</dbReference>
<feature type="region of interest" description="Disordered" evidence="5">
    <location>
        <begin position="55"/>
        <end position="74"/>
    </location>
</feature>
<dbReference type="PANTHER" id="PTHR13123">
    <property type="entry name" value="LD30288P"/>
    <property type="match status" value="1"/>
</dbReference>
<evidence type="ECO:0000256" key="1">
    <source>
        <dbReference type="ARBA" id="ARBA00004123"/>
    </source>
</evidence>
<dbReference type="InterPro" id="IPR001810">
    <property type="entry name" value="F-box_dom"/>
</dbReference>
<dbReference type="AlphaFoldDB" id="A0A267H3N8"/>
<feature type="region of interest" description="Disordered" evidence="5">
    <location>
        <begin position="368"/>
        <end position="395"/>
    </location>
</feature>
<dbReference type="GO" id="GO:0005737">
    <property type="term" value="C:cytoplasm"/>
    <property type="evidence" value="ECO:0007669"/>
    <property type="project" value="TreeGrafter"/>
</dbReference>
<evidence type="ECO:0000256" key="2">
    <source>
        <dbReference type="ARBA" id="ARBA00004906"/>
    </source>
</evidence>
<dbReference type="SUPFAM" id="SSF81383">
    <property type="entry name" value="F-box domain"/>
    <property type="match status" value="1"/>
</dbReference>
<comment type="subcellular location">
    <subcellularLocation>
        <location evidence="1">Nucleus</location>
    </subcellularLocation>
</comment>
<reference evidence="7 8" key="1">
    <citation type="submission" date="2017-06" db="EMBL/GenBank/DDBJ databases">
        <title>A platform for efficient transgenesis in Macrostomum lignano, a flatworm model organism for stem cell research.</title>
        <authorList>
            <person name="Berezikov E."/>
        </authorList>
    </citation>
    <scope>NUCLEOTIDE SEQUENCE [LARGE SCALE GENOMIC DNA]</scope>
    <source>
        <strain evidence="7">DV1</strain>
        <tissue evidence="7">Whole organism</tissue>
    </source>
</reference>
<evidence type="ECO:0000259" key="6">
    <source>
        <dbReference type="PROSITE" id="PS50181"/>
    </source>
</evidence>
<proteinExistence type="predicted"/>
<dbReference type="InterPro" id="IPR036047">
    <property type="entry name" value="F-box-like_dom_sf"/>
</dbReference>
<protein>
    <recommendedName>
        <fullName evidence="6">F-box domain-containing protein</fullName>
    </recommendedName>
</protein>
<dbReference type="PROSITE" id="PS50181">
    <property type="entry name" value="FBOX"/>
    <property type="match status" value="1"/>
</dbReference>
<dbReference type="UniPathway" id="UPA00143"/>
<keyword evidence="4" id="KW-0539">Nucleus</keyword>
<dbReference type="PANTHER" id="PTHR13123:SF7">
    <property type="entry name" value="LD30288P"/>
    <property type="match status" value="1"/>
</dbReference>
<feature type="compositionally biased region" description="Low complexity" evidence="5">
    <location>
        <begin position="368"/>
        <end position="379"/>
    </location>
</feature>
<evidence type="ECO:0000313" key="7">
    <source>
        <dbReference type="EMBL" id="PAA92898.1"/>
    </source>
</evidence>
<keyword evidence="3" id="KW-0833">Ubl conjugation pathway</keyword>
<dbReference type="GO" id="GO:0019005">
    <property type="term" value="C:SCF ubiquitin ligase complex"/>
    <property type="evidence" value="ECO:0007669"/>
    <property type="project" value="TreeGrafter"/>
</dbReference>